<comment type="caution">
    <text evidence="1">The sequence shown here is derived from an EMBL/GenBank/DDBJ whole genome shotgun (WGS) entry which is preliminary data.</text>
</comment>
<protein>
    <submittedName>
        <fullName evidence="1">Uncharacterized protein</fullName>
    </submittedName>
</protein>
<keyword evidence="2" id="KW-1185">Reference proteome</keyword>
<reference evidence="1 2" key="1">
    <citation type="submission" date="2016-05" db="EMBL/GenBank/DDBJ databases">
        <title>Single-cell genome of chain-forming Candidatus Thiomargarita nelsonii and comparison to other large sulfur-oxidizing bacteria.</title>
        <authorList>
            <person name="Winkel M."/>
            <person name="Salman V."/>
            <person name="Woyke T."/>
            <person name="Schulz-Vogt H."/>
            <person name="Richter M."/>
            <person name="Flood B."/>
            <person name="Bailey J."/>
            <person name="Amann R."/>
            <person name="Mussmann M."/>
        </authorList>
    </citation>
    <scope>NUCLEOTIDE SEQUENCE [LARGE SCALE GENOMIC DNA]</scope>
    <source>
        <strain evidence="1 2">THI036</strain>
    </source>
</reference>
<name>A0A176S7V1_9GAMM</name>
<proteinExistence type="predicted"/>
<sequence>MSILTSKIGLSERARSPAVSGCLRKNRLMMMECSNCLSKRYSQIVILCEDRQHEVFIRHYLKKRHSVTERQIRVVVCPEGRGAGEQYVRREYPIQVMVLRQKRHLSKALVTMIDADTQMVSERLNQLVPLPQETEKIVRLVPKRNIETWIYYLNNDLSSVNETDTYRKLDKESACKPGVEKLVKFCITGLPADCLPSLQVGCIELHRL</sequence>
<dbReference type="EMBL" id="LUTY01000054">
    <property type="protein sequence ID" value="OAD24004.1"/>
    <property type="molecule type" value="Genomic_DNA"/>
</dbReference>
<organism evidence="1 2">
    <name type="scientific">Candidatus Thiomargarita nelsonii</name>
    <dbReference type="NCBI Taxonomy" id="1003181"/>
    <lineage>
        <taxon>Bacteria</taxon>
        <taxon>Pseudomonadati</taxon>
        <taxon>Pseudomonadota</taxon>
        <taxon>Gammaproteobacteria</taxon>
        <taxon>Thiotrichales</taxon>
        <taxon>Thiotrichaceae</taxon>
        <taxon>Thiomargarita</taxon>
    </lineage>
</organism>
<gene>
    <name evidence="1" type="ORF">THIOM_000148</name>
</gene>
<evidence type="ECO:0000313" key="2">
    <source>
        <dbReference type="Proteomes" id="UP000076962"/>
    </source>
</evidence>
<dbReference type="Proteomes" id="UP000076962">
    <property type="component" value="Unassembled WGS sequence"/>
</dbReference>
<evidence type="ECO:0000313" key="1">
    <source>
        <dbReference type="EMBL" id="OAD24004.1"/>
    </source>
</evidence>
<dbReference type="AlphaFoldDB" id="A0A176S7V1"/>
<accession>A0A176S7V1</accession>